<evidence type="ECO:0000313" key="2">
    <source>
        <dbReference type="EMBL" id="CAD6197703.1"/>
    </source>
</evidence>
<keyword evidence="1" id="KW-0812">Transmembrane</keyword>
<protein>
    <submittedName>
        <fullName evidence="2">Uncharacterized protein</fullName>
    </submittedName>
</protein>
<dbReference type="AlphaFoldDB" id="A0A8S1HM42"/>
<organism evidence="2 3">
    <name type="scientific">Caenorhabditis auriculariae</name>
    <dbReference type="NCBI Taxonomy" id="2777116"/>
    <lineage>
        <taxon>Eukaryota</taxon>
        <taxon>Metazoa</taxon>
        <taxon>Ecdysozoa</taxon>
        <taxon>Nematoda</taxon>
        <taxon>Chromadorea</taxon>
        <taxon>Rhabditida</taxon>
        <taxon>Rhabditina</taxon>
        <taxon>Rhabditomorpha</taxon>
        <taxon>Rhabditoidea</taxon>
        <taxon>Rhabditidae</taxon>
        <taxon>Peloderinae</taxon>
        <taxon>Caenorhabditis</taxon>
    </lineage>
</organism>
<name>A0A8S1HM42_9PELO</name>
<keyword evidence="1" id="KW-0472">Membrane</keyword>
<keyword evidence="1" id="KW-1133">Transmembrane helix</keyword>
<evidence type="ECO:0000313" key="3">
    <source>
        <dbReference type="Proteomes" id="UP000835052"/>
    </source>
</evidence>
<sequence>MTKFGSNGARIVHSEESSAAMNEACRCLSSFADACNFTSSALPSQEDDYESEFGRMIYTISILLMFSFVIVLLMIRSIKSSSSRVEMDTLLDAMRFREELDIRERQRRRLMKAKTKVTAWLTRTQGEKVWKSQQATMPRKQTSISTMSDIPEIVVTEDISNFPRSRTPALSLIYDFAEGSEASRANSRMNDGRGSICSSNNGTLSRNSFSIDLEVPQISYDQRSYSQSIDS</sequence>
<dbReference type="Proteomes" id="UP000835052">
    <property type="component" value="Unassembled WGS sequence"/>
</dbReference>
<feature type="transmembrane region" description="Helical" evidence="1">
    <location>
        <begin position="56"/>
        <end position="75"/>
    </location>
</feature>
<keyword evidence="3" id="KW-1185">Reference proteome</keyword>
<evidence type="ECO:0000256" key="1">
    <source>
        <dbReference type="SAM" id="Phobius"/>
    </source>
</evidence>
<gene>
    <name evidence="2" type="ORF">CAUJ_LOCUS13612</name>
</gene>
<proteinExistence type="predicted"/>
<dbReference type="OrthoDB" id="5873336at2759"/>
<accession>A0A8S1HM42</accession>
<comment type="caution">
    <text evidence="2">The sequence shown here is derived from an EMBL/GenBank/DDBJ whole genome shotgun (WGS) entry which is preliminary data.</text>
</comment>
<dbReference type="EMBL" id="CAJGYM010000102">
    <property type="protein sequence ID" value="CAD6197703.1"/>
    <property type="molecule type" value="Genomic_DNA"/>
</dbReference>
<reference evidence="2" key="1">
    <citation type="submission" date="2020-10" db="EMBL/GenBank/DDBJ databases">
        <authorList>
            <person name="Kikuchi T."/>
        </authorList>
    </citation>
    <scope>NUCLEOTIDE SEQUENCE</scope>
    <source>
        <strain evidence="2">NKZ352</strain>
    </source>
</reference>